<dbReference type="EMBL" id="JABAFZ010000006">
    <property type="protein sequence ID" value="NME89561.1"/>
    <property type="molecule type" value="Genomic_DNA"/>
</dbReference>
<accession>A0AB36CKQ9</accession>
<evidence type="ECO:0000313" key="2">
    <source>
        <dbReference type="Proteomes" id="UP000544551"/>
    </source>
</evidence>
<sequence length="122" mass="13132">MLLAELSDVADRLGEEVPENKAHVTEGLLEEASALVEGYLGRTFDEVPRPVTVVVSRMVARVLQAPAPSFAVETLSQSAGAFSQSQKFTTGASGGSPWLTAADKTVLSRFRKRRGFYSISMV</sequence>
<evidence type="ECO:0000313" key="1">
    <source>
        <dbReference type="EMBL" id="NME89561.1"/>
    </source>
</evidence>
<proteinExistence type="predicted"/>
<dbReference type="AlphaFoldDB" id="A0AB36CKQ9"/>
<comment type="caution">
    <text evidence="1">The sequence shown here is derived from an EMBL/GenBank/DDBJ whole genome shotgun (WGS) entry which is preliminary data.</text>
</comment>
<reference evidence="1 2" key="1">
    <citation type="submission" date="2020-04" db="EMBL/GenBank/DDBJ databases">
        <authorList>
            <person name="Hitch T.C.A."/>
            <person name="Wylensek D."/>
            <person name="Clavel T."/>
        </authorList>
    </citation>
    <scope>NUCLEOTIDE SEQUENCE [LARGE SCALE GENOMIC DNA]</scope>
    <source>
        <strain evidence="1 2">BL-383-APC-3D</strain>
    </source>
</reference>
<gene>
    <name evidence="1" type="ORF">HF853_07755</name>
</gene>
<dbReference type="RefSeq" id="WP_168969841.1">
    <property type="nucleotide sequence ID" value="NZ_JABAFZ010000006.1"/>
</dbReference>
<protein>
    <recommendedName>
        <fullName evidence="3">Head-to-tail adaptor</fullName>
    </recommendedName>
</protein>
<dbReference type="Proteomes" id="UP000544551">
    <property type="component" value="Unassembled WGS sequence"/>
</dbReference>
<evidence type="ECO:0008006" key="3">
    <source>
        <dbReference type="Google" id="ProtNLM"/>
    </source>
</evidence>
<name>A0AB36CKQ9_9CORY</name>
<organism evidence="1 2">
    <name type="scientific">Corynebacterium stationis</name>
    <dbReference type="NCBI Taxonomy" id="1705"/>
    <lineage>
        <taxon>Bacteria</taxon>
        <taxon>Bacillati</taxon>
        <taxon>Actinomycetota</taxon>
        <taxon>Actinomycetes</taxon>
        <taxon>Mycobacteriales</taxon>
        <taxon>Corynebacteriaceae</taxon>
        <taxon>Corynebacterium</taxon>
    </lineage>
</organism>